<dbReference type="PANTHER" id="PTHR21503">
    <property type="entry name" value="F-BOX-CONTAINING HYPOTHETICAL PROTEIN C.ELEGANS"/>
    <property type="match status" value="1"/>
</dbReference>
<feature type="domain" description="F-box" evidence="2">
    <location>
        <begin position="9"/>
        <end position="56"/>
    </location>
</feature>
<keyword evidence="4" id="KW-1185">Reference proteome</keyword>
<evidence type="ECO:0000313" key="4">
    <source>
        <dbReference type="Proteomes" id="UP000008281"/>
    </source>
</evidence>
<accession>E3MI03</accession>
<dbReference type="Proteomes" id="UP000008281">
    <property type="component" value="Unassembled WGS sequence"/>
</dbReference>
<dbReference type="HOGENOM" id="CLU_044397_1_1_1"/>
<protein>
    <recommendedName>
        <fullName evidence="2">F-box domain-containing protein</fullName>
    </recommendedName>
</protein>
<evidence type="ECO:0000256" key="1">
    <source>
        <dbReference type="SAM" id="Coils"/>
    </source>
</evidence>
<evidence type="ECO:0000259" key="2">
    <source>
        <dbReference type="PROSITE" id="PS50181"/>
    </source>
</evidence>
<dbReference type="PROSITE" id="PS50181">
    <property type="entry name" value="FBOX"/>
    <property type="match status" value="1"/>
</dbReference>
<dbReference type="PANTHER" id="PTHR21503:SF8">
    <property type="entry name" value="F-BOX ASSOCIATED DOMAIN-CONTAINING PROTEIN-RELATED"/>
    <property type="match status" value="1"/>
</dbReference>
<dbReference type="EMBL" id="DS268446">
    <property type="protein sequence ID" value="EFP02214.1"/>
    <property type="molecule type" value="Genomic_DNA"/>
</dbReference>
<dbReference type="InterPro" id="IPR001810">
    <property type="entry name" value="F-box_dom"/>
</dbReference>
<sequence length="413" mass="49140">MDPVDKEKPFRLLKLPFLAINVVIQNMRVQEILKLALSSRRAEMVVRLGNHKLKSFTVRMEKWSHPIITMTRLDDDICNVYLKGDYCRKIKKYEVVPKRHLFELNGNFDIHFIVGLWKDVVIVSDYFRSLFKIPKYWFSYVLILTALSDNNIIEILSCLNWEKSGQLVMYEGRIEKEVMQYLLDTLPSDVCLRIFSIIDYETNHKKALSFPHIIYNEARWITIDNLKSMRNCKDVKLNRTNFTCEDIRKLIDYWTDCEEDMFGKLTIRLKDKVTHDMNAIIQNMVVLKFGYSKNSYIFNTAKKRLLGTIKLEEGNKIILTSFERIGRYKAIPPILELCERRKELLAELKNIYDELNEFTKEWNEGVYEMKSEEEKNHKLDEYRNNQIHQKDIDAESDEIEKKLPMLINLTKKH</sequence>
<proteinExistence type="predicted"/>
<reference evidence="3" key="1">
    <citation type="submission" date="2007-07" db="EMBL/GenBank/DDBJ databases">
        <title>PCAP assembly of the Caenorhabditis remanei genome.</title>
        <authorList>
            <consortium name="The Caenorhabditis remanei Sequencing Consortium"/>
            <person name="Wilson R.K."/>
        </authorList>
    </citation>
    <scope>NUCLEOTIDE SEQUENCE [LARGE SCALE GENOMIC DNA]</scope>
    <source>
        <strain evidence="3">PB4641</strain>
    </source>
</reference>
<dbReference type="AlphaFoldDB" id="E3MI03"/>
<keyword evidence="1" id="KW-0175">Coiled coil</keyword>
<name>E3MI03_CAERE</name>
<dbReference type="InParanoid" id="E3MI03"/>
<feature type="coiled-coil region" evidence="1">
    <location>
        <begin position="334"/>
        <end position="361"/>
    </location>
</feature>
<gene>
    <name evidence="3" type="ORF">CRE_24958</name>
</gene>
<organism evidence="4">
    <name type="scientific">Caenorhabditis remanei</name>
    <name type="common">Caenorhabditis vulgaris</name>
    <dbReference type="NCBI Taxonomy" id="31234"/>
    <lineage>
        <taxon>Eukaryota</taxon>
        <taxon>Metazoa</taxon>
        <taxon>Ecdysozoa</taxon>
        <taxon>Nematoda</taxon>
        <taxon>Chromadorea</taxon>
        <taxon>Rhabditida</taxon>
        <taxon>Rhabditina</taxon>
        <taxon>Rhabditomorpha</taxon>
        <taxon>Rhabditoidea</taxon>
        <taxon>Rhabditidae</taxon>
        <taxon>Peloderinae</taxon>
        <taxon>Caenorhabditis</taxon>
    </lineage>
</organism>
<evidence type="ECO:0000313" key="3">
    <source>
        <dbReference type="EMBL" id="EFP02214.1"/>
    </source>
</evidence>